<evidence type="ECO:0000259" key="1">
    <source>
        <dbReference type="Pfam" id="PF03807"/>
    </source>
</evidence>
<sequence>MNIVLIGSGNVATVLGKSLKEAGHNIAAIVSRNKEHAMELARILQADSTTDIKHIYTDADLYIIAVADNAVKEVAESLHIQGKIVVHTSGAVSKDILRNVTKNYGVLYPLQSLRKEINYKPVIPLLIDSNNPETLNAIRLLAESISSKVAVANDEQRLKLHVAAVMAANFSNHLYTLTVDYCSRENIPFYMLIPLIQETAIRLNEFAPKDTQTGPAIRGDYTTIQKHLELLADYPQLKSLYESISKSITDFYGK</sequence>
<dbReference type="RefSeq" id="WP_147188250.1">
    <property type="nucleotide sequence ID" value="NZ_CP042435.1"/>
</dbReference>
<dbReference type="InterPro" id="IPR018931">
    <property type="entry name" value="DUF2520"/>
</dbReference>
<dbReference type="Pfam" id="PF03807">
    <property type="entry name" value="F420_oxidored"/>
    <property type="match status" value="1"/>
</dbReference>
<accession>A0A5B8V4Z2</accession>
<dbReference type="EMBL" id="CP042435">
    <property type="protein sequence ID" value="QEC66450.1"/>
    <property type="molecule type" value="Genomic_DNA"/>
</dbReference>
<evidence type="ECO:0000259" key="2">
    <source>
        <dbReference type="Pfam" id="PF10728"/>
    </source>
</evidence>
<organism evidence="3 4">
    <name type="scientific">Panacibacter ginsenosidivorans</name>
    <dbReference type="NCBI Taxonomy" id="1813871"/>
    <lineage>
        <taxon>Bacteria</taxon>
        <taxon>Pseudomonadati</taxon>
        <taxon>Bacteroidota</taxon>
        <taxon>Chitinophagia</taxon>
        <taxon>Chitinophagales</taxon>
        <taxon>Chitinophagaceae</taxon>
        <taxon>Panacibacter</taxon>
    </lineage>
</organism>
<dbReference type="InterPro" id="IPR036291">
    <property type="entry name" value="NAD(P)-bd_dom_sf"/>
</dbReference>
<dbReference type="Gene3D" id="1.10.1040.20">
    <property type="entry name" value="ProC-like, C-terminal domain"/>
    <property type="match status" value="1"/>
</dbReference>
<dbReference type="InterPro" id="IPR028939">
    <property type="entry name" value="P5C_Rdtase_cat_N"/>
</dbReference>
<protein>
    <submittedName>
        <fullName evidence="3">DUF2520 domain-containing protein</fullName>
    </submittedName>
</protein>
<dbReference type="PANTHER" id="PTHR40459:SF1">
    <property type="entry name" value="CONSERVED HYPOTHETICAL ALANINE AND LEUCINE RICH PROTEIN"/>
    <property type="match status" value="1"/>
</dbReference>
<dbReference type="Pfam" id="PF10728">
    <property type="entry name" value="DUF2520"/>
    <property type="match status" value="1"/>
</dbReference>
<feature type="domain" description="Pyrroline-5-carboxylate reductase catalytic N-terminal" evidence="1">
    <location>
        <begin position="3"/>
        <end position="88"/>
    </location>
</feature>
<reference evidence="3 4" key="1">
    <citation type="journal article" date="2016" name="Int. J. Syst. Evol. Microbiol.">
        <title>Panacibacter ginsenosidivorans gen. nov., sp. nov., with ginsenoside converting activity isolated from soil of a ginseng field.</title>
        <authorList>
            <person name="Siddiqi M.Z."/>
            <person name="Muhammad Shafi S."/>
            <person name="Choi K.D."/>
            <person name="Im W.T."/>
        </authorList>
    </citation>
    <scope>NUCLEOTIDE SEQUENCE [LARGE SCALE GENOMIC DNA]</scope>
    <source>
        <strain evidence="3 4">Gsoil1550</strain>
    </source>
</reference>
<dbReference type="OrthoDB" id="9810755at2"/>
<evidence type="ECO:0000313" key="3">
    <source>
        <dbReference type="EMBL" id="QEC66450.1"/>
    </source>
</evidence>
<dbReference type="InterPro" id="IPR008927">
    <property type="entry name" value="6-PGluconate_DH-like_C_sf"/>
</dbReference>
<dbReference type="Proteomes" id="UP000321533">
    <property type="component" value="Chromosome"/>
</dbReference>
<dbReference type="KEGG" id="pgin:FRZ67_03760"/>
<dbReference type="AlphaFoldDB" id="A0A5B8V4Z2"/>
<dbReference type="PANTHER" id="PTHR40459">
    <property type="entry name" value="CONSERVED HYPOTHETICAL ALANINE AND LEUCINE RICH PROTEIN"/>
    <property type="match status" value="1"/>
</dbReference>
<keyword evidence="4" id="KW-1185">Reference proteome</keyword>
<dbReference type="InterPro" id="IPR037108">
    <property type="entry name" value="TM1727-like_C_sf"/>
</dbReference>
<feature type="domain" description="DUF2520" evidence="2">
    <location>
        <begin position="123"/>
        <end position="248"/>
    </location>
</feature>
<name>A0A5B8V4Z2_9BACT</name>
<evidence type="ECO:0000313" key="4">
    <source>
        <dbReference type="Proteomes" id="UP000321533"/>
    </source>
</evidence>
<dbReference type="Gene3D" id="3.40.50.720">
    <property type="entry name" value="NAD(P)-binding Rossmann-like Domain"/>
    <property type="match status" value="1"/>
</dbReference>
<dbReference type="SUPFAM" id="SSF51735">
    <property type="entry name" value="NAD(P)-binding Rossmann-fold domains"/>
    <property type="match status" value="1"/>
</dbReference>
<gene>
    <name evidence="3" type="ORF">FRZ67_03760</name>
</gene>
<dbReference type="SUPFAM" id="SSF48179">
    <property type="entry name" value="6-phosphogluconate dehydrogenase C-terminal domain-like"/>
    <property type="match status" value="1"/>
</dbReference>
<proteinExistence type="predicted"/>